<sequence length="380" mass="43966">MAQNLHFTLKLESDNSIAFLDVLVTQEQDKLTTSLYRKPTHTGLYMLWGSNQNRRYKLGLIKTLMSQRAPKGRLHVDIKRRWRSREQENKINIFLDSAYHLDLTNTDEEEINLHVTQEPVIDYSISSEIRTDSDSEFIRNENENNHDDDSIDDTYAISVGFVECGEVLLKSNDPKCSISCDSNGKYRSYNSKVTELAIMNVEREIKRVAERHIDLINECLKQTLYIFPADYISSNIYRQLPTNENQRNITIILHSDGAPAISVNNKFLWPVQEIIAEITIPMRDEICCFASWCLVGGKKPPRNPLLISIITQLEVLMRSPIVLKQKDGSRLSYNVRIQQAIFDLPARGCSLNIVQYNGYYRCSKNITLFINKYLHIRCKH</sequence>
<name>A0A820RVM6_9BILA</name>
<dbReference type="Proteomes" id="UP000663873">
    <property type="component" value="Unassembled WGS sequence"/>
</dbReference>
<proteinExistence type="predicted"/>
<gene>
    <name evidence="2" type="ORF">QYT958_LOCUS437</name>
    <name evidence="1" type="ORF">UJA718_LOCUS15154</name>
</gene>
<evidence type="ECO:0000313" key="1">
    <source>
        <dbReference type="EMBL" id="CAF4341264.1"/>
    </source>
</evidence>
<dbReference type="PANTHER" id="PTHR21301:SF10">
    <property type="entry name" value="REVERSE TRANSCRIPTASE DOMAIN-CONTAINING PROTEIN"/>
    <property type="match status" value="1"/>
</dbReference>
<evidence type="ECO:0000313" key="4">
    <source>
        <dbReference type="Proteomes" id="UP000663873"/>
    </source>
</evidence>
<keyword evidence="4" id="KW-1185">Reference proteome</keyword>
<reference evidence="2" key="1">
    <citation type="submission" date="2021-02" db="EMBL/GenBank/DDBJ databases">
        <authorList>
            <person name="Nowell W R."/>
        </authorList>
    </citation>
    <scope>NUCLEOTIDE SEQUENCE</scope>
</reference>
<protein>
    <submittedName>
        <fullName evidence="2">Uncharacterized protein</fullName>
    </submittedName>
</protein>
<evidence type="ECO:0000313" key="3">
    <source>
        <dbReference type="Proteomes" id="UP000663848"/>
    </source>
</evidence>
<comment type="caution">
    <text evidence="2">The sequence shown here is derived from an EMBL/GenBank/DDBJ whole genome shotgun (WGS) entry which is preliminary data.</text>
</comment>
<dbReference type="PANTHER" id="PTHR21301">
    <property type="entry name" value="REVERSE TRANSCRIPTASE"/>
    <property type="match status" value="1"/>
</dbReference>
<dbReference type="Proteomes" id="UP000663848">
    <property type="component" value="Unassembled WGS sequence"/>
</dbReference>
<organism evidence="2 3">
    <name type="scientific">Rotaria socialis</name>
    <dbReference type="NCBI Taxonomy" id="392032"/>
    <lineage>
        <taxon>Eukaryota</taxon>
        <taxon>Metazoa</taxon>
        <taxon>Spiralia</taxon>
        <taxon>Gnathifera</taxon>
        <taxon>Rotifera</taxon>
        <taxon>Eurotatoria</taxon>
        <taxon>Bdelloidea</taxon>
        <taxon>Philodinida</taxon>
        <taxon>Philodinidae</taxon>
        <taxon>Rotaria</taxon>
    </lineage>
</organism>
<accession>A0A820RVM6</accession>
<dbReference type="AlphaFoldDB" id="A0A820RVM6"/>
<dbReference type="EMBL" id="CAJOBR010000019">
    <property type="protein sequence ID" value="CAF4448083.1"/>
    <property type="molecule type" value="Genomic_DNA"/>
</dbReference>
<dbReference type="EMBL" id="CAJOBP010002209">
    <property type="protein sequence ID" value="CAF4341264.1"/>
    <property type="molecule type" value="Genomic_DNA"/>
</dbReference>
<evidence type="ECO:0000313" key="2">
    <source>
        <dbReference type="EMBL" id="CAF4448083.1"/>
    </source>
</evidence>